<keyword evidence="2" id="KW-0186">Copper</keyword>
<evidence type="ECO:0000259" key="4">
    <source>
        <dbReference type="PROSITE" id="PS51352"/>
    </source>
</evidence>
<dbReference type="Gene3D" id="3.40.30.10">
    <property type="entry name" value="Glutaredoxin"/>
    <property type="match status" value="1"/>
</dbReference>
<dbReference type="RefSeq" id="WP_336823925.1">
    <property type="nucleotide sequence ID" value="NZ_JBHTLT010000020.1"/>
</dbReference>
<dbReference type="SUPFAM" id="SSF52833">
    <property type="entry name" value="Thioredoxin-like"/>
    <property type="match status" value="1"/>
</dbReference>
<dbReference type="EMBL" id="JBHTLT010000020">
    <property type="protein sequence ID" value="MFD1204325.1"/>
    <property type="molecule type" value="Genomic_DNA"/>
</dbReference>
<dbReference type="PANTHER" id="PTHR12151:SF25">
    <property type="entry name" value="LINALOOL DEHYDRATASE_ISOMERASE DOMAIN-CONTAINING PROTEIN"/>
    <property type="match status" value="1"/>
</dbReference>
<name>A0ABW3TVA4_9BACL</name>
<accession>A0ABW3TVA4</accession>
<proteinExistence type="inferred from homology"/>
<dbReference type="InterPro" id="IPR003782">
    <property type="entry name" value="SCO1/SenC"/>
</dbReference>
<keyword evidence="6" id="KW-1185">Reference proteome</keyword>
<evidence type="ECO:0000256" key="2">
    <source>
        <dbReference type="ARBA" id="ARBA00023008"/>
    </source>
</evidence>
<dbReference type="PROSITE" id="PS51257">
    <property type="entry name" value="PROKAR_LIPOPROTEIN"/>
    <property type="match status" value="1"/>
</dbReference>
<dbReference type="InterPro" id="IPR036249">
    <property type="entry name" value="Thioredoxin-like_sf"/>
</dbReference>
<dbReference type="Pfam" id="PF02630">
    <property type="entry name" value="SCO1-SenC"/>
    <property type="match status" value="1"/>
</dbReference>
<feature type="signal peptide" evidence="3">
    <location>
        <begin position="1"/>
        <end position="19"/>
    </location>
</feature>
<evidence type="ECO:0000256" key="3">
    <source>
        <dbReference type="SAM" id="SignalP"/>
    </source>
</evidence>
<comment type="caution">
    <text evidence="5">The sequence shown here is derived from an EMBL/GenBank/DDBJ whole genome shotgun (WGS) entry which is preliminary data.</text>
</comment>
<dbReference type="PROSITE" id="PS51352">
    <property type="entry name" value="THIOREDOXIN_2"/>
    <property type="match status" value="1"/>
</dbReference>
<evidence type="ECO:0000313" key="6">
    <source>
        <dbReference type="Proteomes" id="UP001597231"/>
    </source>
</evidence>
<evidence type="ECO:0000256" key="1">
    <source>
        <dbReference type="ARBA" id="ARBA00010996"/>
    </source>
</evidence>
<organism evidence="5 6">
    <name type="scientific">Sporosarcina contaminans</name>
    <dbReference type="NCBI Taxonomy" id="633403"/>
    <lineage>
        <taxon>Bacteria</taxon>
        <taxon>Bacillati</taxon>
        <taxon>Bacillota</taxon>
        <taxon>Bacilli</taxon>
        <taxon>Bacillales</taxon>
        <taxon>Caryophanaceae</taxon>
        <taxon>Sporosarcina</taxon>
    </lineage>
</organism>
<dbReference type="Proteomes" id="UP001597231">
    <property type="component" value="Unassembled WGS sequence"/>
</dbReference>
<sequence>MRKITFLGFLMACMLVLGACSFGGFKADHKYKIEPFEFTDQQNEKVSLDDLKGTVWLAQFIYTNCPDVCLPMMANMTDFQSMLKEEGVEDYKIVSFSVDPDYDTPEVLQEYLDTFDPVDQSKWVMLTGYSPKTIEDLAMGSFKTAVLRSPEGGDITHGITYSLVNKEGVSVKTYNGVENVPYEEMIKDVKALIKE</sequence>
<comment type="similarity">
    <text evidence="1">Belongs to the SCO1/2 family.</text>
</comment>
<dbReference type="InterPro" id="IPR013766">
    <property type="entry name" value="Thioredoxin_domain"/>
</dbReference>
<gene>
    <name evidence="5" type="ORF">ACFQ38_04175</name>
</gene>
<feature type="chain" id="PRO_5045654563" evidence="3">
    <location>
        <begin position="20"/>
        <end position="195"/>
    </location>
</feature>
<reference evidence="6" key="1">
    <citation type="journal article" date="2019" name="Int. J. Syst. Evol. Microbiol.">
        <title>The Global Catalogue of Microorganisms (GCM) 10K type strain sequencing project: providing services to taxonomists for standard genome sequencing and annotation.</title>
        <authorList>
            <consortium name="The Broad Institute Genomics Platform"/>
            <consortium name="The Broad Institute Genome Sequencing Center for Infectious Disease"/>
            <person name="Wu L."/>
            <person name="Ma J."/>
        </authorList>
    </citation>
    <scope>NUCLEOTIDE SEQUENCE [LARGE SCALE GENOMIC DNA]</scope>
    <source>
        <strain evidence="6">CCUG 53915</strain>
    </source>
</reference>
<evidence type="ECO:0000313" key="5">
    <source>
        <dbReference type="EMBL" id="MFD1204325.1"/>
    </source>
</evidence>
<dbReference type="CDD" id="cd02968">
    <property type="entry name" value="SCO"/>
    <property type="match status" value="1"/>
</dbReference>
<protein>
    <submittedName>
        <fullName evidence="5">SCO family protein</fullName>
    </submittedName>
</protein>
<dbReference type="PANTHER" id="PTHR12151">
    <property type="entry name" value="ELECTRON TRANSPORT PROTIN SCO1/SENC FAMILY MEMBER"/>
    <property type="match status" value="1"/>
</dbReference>
<keyword evidence="3" id="KW-0732">Signal</keyword>
<feature type="domain" description="Thioredoxin" evidence="4">
    <location>
        <begin position="27"/>
        <end position="194"/>
    </location>
</feature>